<comment type="caution">
    <text evidence="1">The sequence shown here is derived from an EMBL/GenBank/DDBJ whole genome shotgun (WGS) entry which is preliminary data.</text>
</comment>
<proteinExistence type="predicted"/>
<gene>
    <name evidence="1" type="ORF">HPB50_015114</name>
</gene>
<protein>
    <submittedName>
        <fullName evidence="1">Uncharacterized protein</fullName>
    </submittedName>
</protein>
<accession>A0ACB7T5G2</accession>
<evidence type="ECO:0000313" key="1">
    <source>
        <dbReference type="EMBL" id="KAH6941224.1"/>
    </source>
</evidence>
<sequence>MAILVVLLGIAVFAAALVLLLLPSRTTTRTAEADVCVTTGCVEHADTLGLHRNVSNKATPCDDFGKFVCSRWNDKTFQEMPSVAIVRMGKWLLNLAQTRWYQETGNPLAPRVTRLADACMRLESASGSHTDVVEQLFHFITKELFPWLLPNASAGDRLPGEDDYAFALATIVNLSVVWNVPLWFTVDLVQPSSLADDATAAIAVQRSISVSPTNVAYMAMRMHGEIETYKLYNVYVTLLLTDVFQKVQLAPTFHSFLDERSAKVQRDVFGNLSSLFLASHAEPRFLQIRHLPTLVPKLRARDWVDALQSAFAVNPPLGEDDTLFATDAALLRSVNDIFRSHTARDITFHTAWWFAQLMSTVSSDTMYAFIIGNKVGEEVYPVVCGSHIAMAYDVLLSGIDHGTETGLAYERAPVMQLLSDVHEAALTKVRSWTDTLDSEAIDAISSRLGNARPVLWPEERRKGKGGDDWWGESLYGPDYDNATRGFFNHWRELRLRLRDSLNTDPYQLALRVFRIQSAHLGTYDAVSNAVSVGVQAVAPPFYVDDGTSAINYGGLGFLYAAQLARTINTLTSLLNGNTTPSAWVPSANATNPSGTTGHVLWNLARCASSDTSGRQNTSSLYPLLPALEIAHDAYKRFRNATHDLPLRGLEAYTAEQVFFLTACHVTCQERHWAWRVSPECSDAVKNFAPFAEAFDCPAGAPMNPRERCRFF</sequence>
<keyword evidence="2" id="KW-1185">Reference proteome</keyword>
<reference evidence="1" key="1">
    <citation type="submission" date="2020-05" db="EMBL/GenBank/DDBJ databases">
        <title>Large-scale comparative analyses of tick genomes elucidate their genetic diversity and vector capacities.</title>
        <authorList>
            <person name="Jia N."/>
            <person name="Wang J."/>
            <person name="Shi W."/>
            <person name="Du L."/>
            <person name="Sun Y."/>
            <person name="Zhan W."/>
            <person name="Jiang J."/>
            <person name="Wang Q."/>
            <person name="Zhang B."/>
            <person name="Ji P."/>
            <person name="Sakyi L.B."/>
            <person name="Cui X."/>
            <person name="Yuan T."/>
            <person name="Jiang B."/>
            <person name="Yang W."/>
            <person name="Lam T.T.-Y."/>
            <person name="Chang Q."/>
            <person name="Ding S."/>
            <person name="Wang X."/>
            <person name="Zhu J."/>
            <person name="Ruan X."/>
            <person name="Zhao L."/>
            <person name="Wei J."/>
            <person name="Que T."/>
            <person name="Du C."/>
            <person name="Cheng J."/>
            <person name="Dai P."/>
            <person name="Han X."/>
            <person name="Huang E."/>
            <person name="Gao Y."/>
            <person name="Liu J."/>
            <person name="Shao H."/>
            <person name="Ye R."/>
            <person name="Li L."/>
            <person name="Wei W."/>
            <person name="Wang X."/>
            <person name="Wang C."/>
            <person name="Yang T."/>
            <person name="Huo Q."/>
            <person name="Li W."/>
            <person name="Guo W."/>
            <person name="Chen H."/>
            <person name="Zhou L."/>
            <person name="Ni X."/>
            <person name="Tian J."/>
            <person name="Zhou Y."/>
            <person name="Sheng Y."/>
            <person name="Liu T."/>
            <person name="Pan Y."/>
            <person name="Xia L."/>
            <person name="Li J."/>
            <person name="Zhao F."/>
            <person name="Cao W."/>
        </authorList>
    </citation>
    <scope>NUCLEOTIDE SEQUENCE</scope>
    <source>
        <strain evidence="1">Hyas-2018</strain>
    </source>
</reference>
<dbReference type="Proteomes" id="UP000821845">
    <property type="component" value="Chromosome 11"/>
</dbReference>
<organism evidence="1 2">
    <name type="scientific">Hyalomma asiaticum</name>
    <name type="common">Tick</name>
    <dbReference type="NCBI Taxonomy" id="266040"/>
    <lineage>
        <taxon>Eukaryota</taxon>
        <taxon>Metazoa</taxon>
        <taxon>Ecdysozoa</taxon>
        <taxon>Arthropoda</taxon>
        <taxon>Chelicerata</taxon>
        <taxon>Arachnida</taxon>
        <taxon>Acari</taxon>
        <taxon>Parasitiformes</taxon>
        <taxon>Ixodida</taxon>
        <taxon>Ixodoidea</taxon>
        <taxon>Ixodidae</taxon>
        <taxon>Hyalomminae</taxon>
        <taxon>Hyalomma</taxon>
    </lineage>
</organism>
<evidence type="ECO:0000313" key="2">
    <source>
        <dbReference type="Proteomes" id="UP000821845"/>
    </source>
</evidence>
<dbReference type="EMBL" id="CM023491">
    <property type="protein sequence ID" value="KAH6941224.1"/>
    <property type="molecule type" value="Genomic_DNA"/>
</dbReference>
<name>A0ACB7T5G2_HYAAI</name>